<protein>
    <submittedName>
        <fullName evidence="3">Uncharacterized protein</fullName>
    </submittedName>
</protein>
<feature type="compositionally biased region" description="Basic and acidic residues" evidence="1">
    <location>
        <begin position="24"/>
        <end position="36"/>
    </location>
</feature>
<name>A0A6P8AQR0_PYRGI</name>
<keyword evidence="2" id="KW-1185">Reference proteome</keyword>
<reference evidence="3" key="1">
    <citation type="journal article" date="2019" name="Mol. Biol. Evol.">
        <title>Blast fungal genomes show frequent chromosomal changes, gene gains and losses, and effector gene turnover.</title>
        <authorList>
            <person name="Gomez Luciano L.B."/>
            <person name="Jason Tsai I."/>
            <person name="Chuma I."/>
            <person name="Tosa Y."/>
            <person name="Chen Y.H."/>
            <person name="Li J.Y."/>
            <person name="Li M.Y."/>
            <person name="Jade Lu M.Y."/>
            <person name="Nakayashiki H."/>
            <person name="Li W.H."/>
        </authorList>
    </citation>
    <scope>NUCLEOTIDE SEQUENCE</scope>
    <source>
        <strain evidence="3">NI907</strain>
    </source>
</reference>
<evidence type="ECO:0000256" key="1">
    <source>
        <dbReference type="SAM" id="MobiDB-lite"/>
    </source>
</evidence>
<evidence type="ECO:0000313" key="3">
    <source>
        <dbReference type="RefSeq" id="XP_030977256.1"/>
    </source>
</evidence>
<gene>
    <name evidence="3" type="ORF">PgNI_12147</name>
</gene>
<dbReference type="GeneID" id="41967007"/>
<organism evidence="2 3">
    <name type="scientific">Pyricularia grisea</name>
    <name type="common">Crabgrass-specific blast fungus</name>
    <name type="synonym">Magnaporthe grisea</name>
    <dbReference type="NCBI Taxonomy" id="148305"/>
    <lineage>
        <taxon>Eukaryota</taxon>
        <taxon>Fungi</taxon>
        <taxon>Dikarya</taxon>
        <taxon>Ascomycota</taxon>
        <taxon>Pezizomycotina</taxon>
        <taxon>Sordariomycetes</taxon>
        <taxon>Sordariomycetidae</taxon>
        <taxon>Magnaporthales</taxon>
        <taxon>Pyriculariaceae</taxon>
        <taxon>Pyricularia</taxon>
    </lineage>
</organism>
<dbReference type="RefSeq" id="XP_030977256.1">
    <property type="nucleotide sequence ID" value="XM_031132102.1"/>
</dbReference>
<accession>A0A6P8AQR0</accession>
<proteinExistence type="predicted"/>
<sequence>MGETLKLGPAAAAGETGGLDASDGEEKGCDGGELHGGDLDEIELMIKYEVENAGPARSVLGYEMHEKEKRVCR</sequence>
<dbReference type="AlphaFoldDB" id="A0A6P8AQR0"/>
<reference evidence="3" key="3">
    <citation type="submission" date="2025-08" db="UniProtKB">
        <authorList>
            <consortium name="RefSeq"/>
        </authorList>
    </citation>
    <scope>IDENTIFICATION</scope>
    <source>
        <strain evidence="3">NI907</strain>
    </source>
</reference>
<dbReference type="KEGG" id="pgri:PgNI_12147"/>
<reference evidence="3" key="2">
    <citation type="submission" date="2019-10" db="EMBL/GenBank/DDBJ databases">
        <authorList>
            <consortium name="NCBI Genome Project"/>
        </authorList>
    </citation>
    <scope>NUCLEOTIDE SEQUENCE</scope>
    <source>
        <strain evidence="3">NI907</strain>
    </source>
</reference>
<evidence type="ECO:0000313" key="2">
    <source>
        <dbReference type="Proteomes" id="UP000515153"/>
    </source>
</evidence>
<dbReference type="Proteomes" id="UP000515153">
    <property type="component" value="Unplaced"/>
</dbReference>
<feature type="region of interest" description="Disordered" evidence="1">
    <location>
        <begin position="1"/>
        <end position="36"/>
    </location>
</feature>